<protein>
    <submittedName>
        <fullName evidence="1">Uncharacterized protein</fullName>
    </submittedName>
</protein>
<accession>A0A1V6MHN2</accession>
<gene>
    <name evidence="1" type="ORF">BM536_037355</name>
</gene>
<evidence type="ECO:0000313" key="2">
    <source>
        <dbReference type="Proteomes" id="UP000184286"/>
    </source>
</evidence>
<evidence type="ECO:0000313" key="1">
    <source>
        <dbReference type="EMBL" id="OQD51895.1"/>
    </source>
</evidence>
<dbReference type="RefSeq" id="WP_073499592.1">
    <property type="nucleotide sequence ID" value="NZ_MPOH02000042.1"/>
</dbReference>
<dbReference type="OrthoDB" id="4297040at2"/>
<dbReference type="AlphaFoldDB" id="A0A1V6MHN2"/>
<name>A0A1V6MHN2_9ACTN</name>
<reference evidence="1 2" key="2">
    <citation type="submission" date="2017-02" db="EMBL/GenBank/DDBJ databases">
        <title>Draft genome sequence of Streptomyces phaeoluteigriseus type strain DSM41896.</title>
        <authorList>
            <person name="Salih T.S."/>
            <person name="Algora Gallardo L."/>
            <person name="Melo Santos T."/>
            <person name="Filgueira Martinez S."/>
            <person name="Herron P.R."/>
        </authorList>
    </citation>
    <scope>NUCLEOTIDE SEQUENCE [LARGE SCALE GENOMIC DNA]</scope>
    <source>
        <strain evidence="1 2">DSM 41896</strain>
    </source>
</reference>
<sequence>MTSAPQIQDADVDPFAAMETLRAALDQAGIVLPSLAVDPATPSLRLIDLGRVRAPVAVRLANALQRGEPAS</sequence>
<dbReference type="STRING" id="114686.BM536_037355"/>
<dbReference type="Proteomes" id="UP000184286">
    <property type="component" value="Unassembled WGS sequence"/>
</dbReference>
<organism evidence="1 2">
    <name type="scientific">Streptomyces phaeoluteigriseus</name>
    <dbReference type="NCBI Taxonomy" id="114686"/>
    <lineage>
        <taxon>Bacteria</taxon>
        <taxon>Bacillati</taxon>
        <taxon>Actinomycetota</taxon>
        <taxon>Actinomycetes</taxon>
        <taxon>Kitasatosporales</taxon>
        <taxon>Streptomycetaceae</taxon>
        <taxon>Streptomyces</taxon>
        <taxon>Streptomyces aurantiacus group</taxon>
    </lineage>
</organism>
<proteinExistence type="predicted"/>
<reference evidence="2" key="1">
    <citation type="submission" date="2016-11" db="EMBL/GenBank/DDBJ databases">
        <authorList>
            <person name="Schniete J.K."/>
            <person name="Salih T."/>
            <person name="Algora Gallardo L."/>
            <person name="Martinez Fernandez S."/>
            <person name="Herron P.R."/>
        </authorList>
    </citation>
    <scope>NUCLEOTIDE SEQUENCE [LARGE SCALE GENOMIC DNA]</scope>
    <source>
        <strain evidence="2">DSM 41896</strain>
    </source>
</reference>
<comment type="caution">
    <text evidence="1">The sequence shown here is derived from an EMBL/GenBank/DDBJ whole genome shotgun (WGS) entry which is preliminary data.</text>
</comment>
<dbReference type="EMBL" id="MPOH02000042">
    <property type="protein sequence ID" value="OQD51895.1"/>
    <property type="molecule type" value="Genomic_DNA"/>
</dbReference>